<comment type="caution">
    <text evidence="2">The sequence shown here is derived from an EMBL/GenBank/DDBJ whole genome shotgun (WGS) entry which is preliminary data.</text>
</comment>
<organism evidence="2 3">
    <name type="scientific">Streptomyces zagrosensis</name>
    <dbReference type="NCBI Taxonomy" id="1042984"/>
    <lineage>
        <taxon>Bacteria</taxon>
        <taxon>Bacillati</taxon>
        <taxon>Actinomycetota</taxon>
        <taxon>Actinomycetes</taxon>
        <taxon>Kitasatosporales</taxon>
        <taxon>Streptomycetaceae</taxon>
        <taxon>Streptomyces</taxon>
    </lineage>
</organism>
<gene>
    <name evidence="2" type="ORF">FHS42_000974</name>
</gene>
<feature type="region of interest" description="Disordered" evidence="1">
    <location>
        <begin position="1"/>
        <end position="20"/>
    </location>
</feature>
<evidence type="ECO:0000313" key="2">
    <source>
        <dbReference type="EMBL" id="MBB5933948.1"/>
    </source>
</evidence>
<keyword evidence="3" id="KW-1185">Reference proteome</keyword>
<dbReference type="AlphaFoldDB" id="A0A7W9UWM5"/>
<dbReference type="RefSeq" id="WP_184569254.1">
    <property type="nucleotide sequence ID" value="NZ_JACHJL010000002.1"/>
</dbReference>
<sequence length="86" mass="9534">MRTGHMQRIIVGRQAADTRPARAFRTTGPDFAGPWSALAEGAPVTTNPASTDSADATRAERRRRRGDGAEARDWDWDWDTRQLPAV</sequence>
<proteinExistence type="predicted"/>
<dbReference type="EMBL" id="JACHJL010000002">
    <property type="protein sequence ID" value="MBB5933948.1"/>
    <property type="molecule type" value="Genomic_DNA"/>
</dbReference>
<accession>A0A7W9UWM5</accession>
<dbReference type="Proteomes" id="UP000588098">
    <property type="component" value="Unassembled WGS sequence"/>
</dbReference>
<feature type="compositionally biased region" description="Basic and acidic residues" evidence="1">
    <location>
        <begin position="66"/>
        <end position="78"/>
    </location>
</feature>
<feature type="region of interest" description="Disordered" evidence="1">
    <location>
        <begin position="28"/>
        <end position="78"/>
    </location>
</feature>
<evidence type="ECO:0000256" key="1">
    <source>
        <dbReference type="SAM" id="MobiDB-lite"/>
    </source>
</evidence>
<reference evidence="2 3" key="1">
    <citation type="submission" date="2020-08" db="EMBL/GenBank/DDBJ databases">
        <title>Genomic Encyclopedia of Type Strains, Phase III (KMG-III): the genomes of soil and plant-associated and newly described type strains.</title>
        <authorList>
            <person name="Whitman W."/>
        </authorList>
    </citation>
    <scope>NUCLEOTIDE SEQUENCE [LARGE SCALE GENOMIC DNA]</scope>
    <source>
        <strain evidence="2 3">CECT 8305</strain>
    </source>
</reference>
<evidence type="ECO:0000313" key="3">
    <source>
        <dbReference type="Proteomes" id="UP000588098"/>
    </source>
</evidence>
<name>A0A7W9UWM5_9ACTN</name>
<protein>
    <submittedName>
        <fullName evidence="2">Uncharacterized protein</fullName>
    </submittedName>
</protein>